<dbReference type="EMBL" id="FRCT01000005">
    <property type="protein sequence ID" value="SHM45794.1"/>
    <property type="molecule type" value="Genomic_DNA"/>
</dbReference>
<dbReference type="InterPro" id="IPR000073">
    <property type="entry name" value="AB_hydrolase_1"/>
</dbReference>
<sequence length="352" mass="39736">MKKVIKRIAVIFVVFLIVTFIIAYVITSKEMSKNFGRGEYPEKRLTATWMYDHYEKDYPREEVSFRSGENTLNGFIYGMDNDRGLIVFAHGIGSGHEVYLSLLTSLLDCGWRVFTYDCTGSGYSEGEGTKGLAQSVIDLDNALTYAESDARLNILDTYVLGHSWGGYAAAAVLNFDHDVKACVSMSGYNTPFAELSESCGRMFGGWSKLLDPVVWLYNKIEFGSNSSISAVDGINKAGIPVLIIHGTKDEVIEYDGASIISHKDEITNPNVEYKVYDEEGRNGHNSYFYTPEYKKYKEEFVTPERERLEKKYGDKIPDEEMIKLCDKIDKELYNGTNEELIELINSFFGKAA</sequence>
<evidence type="ECO:0000256" key="1">
    <source>
        <dbReference type="ARBA" id="ARBA00022801"/>
    </source>
</evidence>
<feature type="transmembrane region" description="Helical" evidence="3">
    <location>
        <begin position="7"/>
        <end position="26"/>
    </location>
</feature>
<evidence type="ECO:0000313" key="6">
    <source>
        <dbReference type="Proteomes" id="UP000184394"/>
    </source>
</evidence>
<dbReference type="Pfam" id="PF00561">
    <property type="entry name" value="Abhydrolase_1"/>
    <property type="match status" value="1"/>
</dbReference>
<dbReference type="Proteomes" id="UP000184394">
    <property type="component" value="Unassembled WGS sequence"/>
</dbReference>
<keyword evidence="3" id="KW-0812">Transmembrane</keyword>
<protein>
    <submittedName>
        <fullName evidence="5">Alpha/beta hydrolase family protein</fullName>
    </submittedName>
</protein>
<keyword evidence="3" id="KW-1133">Transmembrane helix</keyword>
<organism evidence="5 6">
    <name type="scientific">Ruminococcus flavefaciens</name>
    <dbReference type="NCBI Taxonomy" id="1265"/>
    <lineage>
        <taxon>Bacteria</taxon>
        <taxon>Bacillati</taxon>
        <taxon>Bacillota</taxon>
        <taxon>Clostridia</taxon>
        <taxon>Eubacteriales</taxon>
        <taxon>Oscillospiraceae</taxon>
        <taxon>Ruminococcus</taxon>
    </lineage>
</organism>
<keyword evidence="3" id="KW-0472">Membrane</keyword>
<reference evidence="5 6" key="1">
    <citation type="submission" date="2016-11" db="EMBL/GenBank/DDBJ databases">
        <authorList>
            <person name="Jaros S."/>
            <person name="Januszkiewicz K."/>
            <person name="Wedrychowicz H."/>
        </authorList>
    </citation>
    <scope>NUCLEOTIDE SEQUENCE [LARGE SCALE GENOMIC DNA]</scope>
    <source>
        <strain evidence="5 6">Y1</strain>
    </source>
</reference>
<dbReference type="InterPro" id="IPR050261">
    <property type="entry name" value="FrsA_esterase"/>
</dbReference>
<dbReference type="OrthoDB" id="9806902at2"/>
<name>A0A1M7IY84_RUMFL</name>
<evidence type="ECO:0000256" key="3">
    <source>
        <dbReference type="SAM" id="Phobius"/>
    </source>
</evidence>
<dbReference type="AlphaFoldDB" id="A0A1M7IY84"/>
<dbReference type="RefSeq" id="WP_072950021.1">
    <property type="nucleotide sequence ID" value="NZ_FRCT01000005.1"/>
</dbReference>
<evidence type="ECO:0000259" key="4">
    <source>
        <dbReference type="Pfam" id="PF00561"/>
    </source>
</evidence>
<proteinExistence type="inferred from homology"/>
<feature type="domain" description="AB hydrolase-1" evidence="4">
    <location>
        <begin position="85"/>
        <end position="197"/>
    </location>
</feature>
<dbReference type="InterPro" id="IPR029058">
    <property type="entry name" value="AB_hydrolase_fold"/>
</dbReference>
<dbReference type="PANTHER" id="PTHR22946">
    <property type="entry name" value="DIENELACTONE HYDROLASE DOMAIN-CONTAINING PROTEIN-RELATED"/>
    <property type="match status" value="1"/>
</dbReference>
<dbReference type="PANTHER" id="PTHR22946:SF9">
    <property type="entry name" value="POLYKETIDE TRANSFERASE AF380"/>
    <property type="match status" value="1"/>
</dbReference>
<dbReference type="SUPFAM" id="SSF53474">
    <property type="entry name" value="alpha/beta-Hydrolases"/>
    <property type="match status" value="1"/>
</dbReference>
<dbReference type="Gene3D" id="3.40.50.1820">
    <property type="entry name" value="alpha/beta hydrolase"/>
    <property type="match status" value="1"/>
</dbReference>
<accession>A0A1M7IY84</accession>
<gene>
    <name evidence="5" type="ORF">SAMN04487860_10525</name>
</gene>
<dbReference type="GO" id="GO:0052689">
    <property type="term" value="F:carboxylic ester hydrolase activity"/>
    <property type="evidence" value="ECO:0007669"/>
    <property type="project" value="UniProtKB-ARBA"/>
</dbReference>
<evidence type="ECO:0000313" key="5">
    <source>
        <dbReference type="EMBL" id="SHM45794.1"/>
    </source>
</evidence>
<evidence type="ECO:0000256" key="2">
    <source>
        <dbReference type="ARBA" id="ARBA00038115"/>
    </source>
</evidence>
<comment type="similarity">
    <text evidence="2">Belongs to the AB hydrolase superfamily. FUS2 hydrolase family.</text>
</comment>
<keyword evidence="1 5" id="KW-0378">Hydrolase</keyword>